<evidence type="ECO:0000256" key="1">
    <source>
        <dbReference type="PROSITE-ProRule" id="PRU00023"/>
    </source>
</evidence>
<dbReference type="InterPro" id="IPR036770">
    <property type="entry name" value="Ankyrin_rpt-contain_sf"/>
</dbReference>
<dbReference type="Proteomes" id="UP001283361">
    <property type="component" value="Unassembled WGS sequence"/>
</dbReference>
<accession>A0AAE0XU13</accession>
<dbReference type="SUPFAM" id="SSF48403">
    <property type="entry name" value="Ankyrin repeat"/>
    <property type="match status" value="2"/>
</dbReference>
<sequence length="998" mass="111488">MNTRRSAKHKVVFEDEKEVTRTKAICLTDYVKLTNAIDSGDFLEVRNILENKDHKLSRLSLHKALLKAVNEGKKQIVQQLLCHGVCVDGSSEKGCTPLIAAAKHGYLDIVKLLIRKGAPVNGKDSSGKTALMAAVEKNCCSVLISYLLNDCKADLNLQDNKGKTALMLAVEQWDYETIQIFFSDFEDDIEYDCDENIKDKNGHTALDLAKMNGSADLLNVLSEGRKKSMSPLSVAAGRNNFDLVRKLVEVYPSCVESLDFGEAPLTAAIHGLDGDQEVWDGKIHCSFELMNFLLQAGVDVNDCHLCGHTPLMFAASAGSDRAVKMLLFHGASVNEVAYEVTGYGLLKRQTALMMAAYKGWTSIVEKLIQAGSDLNMKDADGENALCLAIKGGKKSCVHVLLKQWQVLTNHDIELMHEHKLLNTLTDVKDRWSELLKDPKLLQKTLCKSIQAGSFDLVKALIAYGADVNFFEEDDLTDSLCPLMSALDDADMLAILLNMGADINVRLEFSNYTALMEAASIGNETGVRNLLKYNADMYAESHGINVLILAIRRSEMGILMALLDEGMDINHVSKGEKTALWYALTMSRYELLDTLVKHGANVNFASTGGVTVLMQAIRKCTTSFLELIIKSGADVNAQDDKGNTALFYVLESFTEYREEKLSLLLQHGANVNHVNLSLKTPLMKATKHYHIEGNVINILLASKPEMNTQDMNGNTALHFAVLCSDEEKMKLLLRNGADAKLVNVEHRNPLMEAFKTLKSRLVKVLLNHGARVNIQSSPDVNFTWRSDLNRLFKRFNSNSFSCDQRYDFINCVEDFMETGCALQEAQPFILNKFLTHSINADELRLVTLLVKSGVGPNKMDLCFFPEWFRSDFIHIASLMCKFGVSPMCTAILQKRPKIVALFAQTCFYDSMDVKMLQHPLIKMRLKDLFLKWPQKDSSALENLCPNNWSLRTWSKLAVQNAVGYGEGREQRMRALPIPDGIRDELLYKNIHLPCKTNMS</sequence>
<feature type="repeat" description="ANK" evidence="1">
    <location>
        <begin position="347"/>
        <end position="379"/>
    </location>
</feature>
<dbReference type="Pfam" id="PF12796">
    <property type="entry name" value="Ank_2"/>
    <property type="match status" value="4"/>
</dbReference>
<reference evidence="2" key="1">
    <citation type="journal article" date="2023" name="G3 (Bethesda)">
        <title>A reference genome for the long-term kleptoplast-retaining sea slug Elysia crispata morphotype clarki.</title>
        <authorList>
            <person name="Eastman K.E."/>
            <person name="Pendleton A.L."/>
            <person name="Shaikh M.A."/>
            <person name="Suttiyut T."/>
            <person name="Ogas R."/>
            <person name="Tomko P."/>
            <person name="Gavelis G."/>
            <person name="Widhalm J.R."/>
            <person name="Wisecaver J.H."/>
        </authorList>
    </citation>
    <scope>NUCLEOTIDE SEQUENCE</scope>
    <source>
        <strain evidence="2">ECLA1</strain>
    </source>
</reference>
<dbReference type="PROSITE" id="PS50297">
    <property type="entry name" value="ANK_REP_REGION"/>
    <property type="match status" value="5"/>
</dbReference>
<feature type="repeat" description="ANK" evidence="1">
    <location>
        <begin position="574"/>
        <end position="606"/>
    </location>
</feature>
<dbReference type="InterPro" id="IPR002110">
    <property type="entry name" value="Ankyrin_rpt"/>
</dbReference>
<keyword evidence="3" id="KW-1185">Reference proteome</keyword>
<dbReference type="SMART" id="SM00248">
    <property type="entry name" value="ANK"/>
    <property type="match status" value="20"/>
</dbReference>
<organism evidence="2 3">
    <name type="scientific">Elysia crispata</name>
    <name type="common">lettuce slug</name>
    <dbReference type="NCBI Taxonomy" id="231223"/>
    <lineage>
        <taxon>Eukaryota</taxon>
        <taxon>Metazoa</taxon>
        <taxon>Spiralia</taxon>
        <taxon>Lophotrochozoa</taxon>
        <taxon>Mollusca</taxon>
        <taxon>Gastropoda</taxon>
        <taxon>Heterobranchia</taxon>
        <taxon>Euthyneura</taxon>
        <taxon>Panpulmonata</taxon>
        <taxon>Sacoglossa</taxon>
        <taxon>Placobranchoidea</taxon>
        <taxon>Plakobranchidae</taxon>
        <taxon>Elysia</taxon>
    </lineage>
</organism>
<feature type="repeat" description="ANK" evidence="1">
    <location>
        <begin position="541"/>
        <end position="573"/>
    </location>
</feature>
<name>A0AAE0XU13_9GAST</name>
<evidence type="ECO:0000313" key="3">
    <source>
        <dbReference type="Proteomes" id="UP001283361"/>
    </source>
</evidence>
<dbReference type="Pfam" id="PF13857">
    <property type="entry name" value="Ank_5"/>
    <property type="match status" value="1"/>
</dbReference>
<keyword evidence="1" id="KW-0040">ANK repeat</keyword>
<protein>
    <submittedName>
        <fullName evidence="2">Uncharacterized protein</fullName>
    </submittedName>
</protein>
<proteinExistence type="predicted"/>
<dbReference type="PANTHER" id="PTHR24118">
    <property type="entry name" value="POTE ANKYRIN DOMAIN"/>
    <property type="match status" value="1"/>
</dbReference>
<feature type="repeat" description="ANK" evidence="1">
    <location>
        <begin position="306"/>
        <end position="338"/>
    </location>
</feature>
<feature type="repeat" description="ANK" evidence="1">
    <location>
        <begin position="711"/>
        <end position="743"/>
    </location>
</feature>
<feature type="repeat" description="ANK" evidence="1">
    <location>
        <begin position="93"/>
        <end position="125"/>
    </location>
</feature>
<evidence type="ECO:0000313" key="2">
    <source>
        <dbReference type="EMBL" id="KAK3711759.1"/>
    </source>
</evidence>
<comment type="caution">
    <text evidence="2">The sequence shown here is derived from an EMBL/GenBank/DDBJ whole genome shotgun (WGS) entry which is preliminary data.</text>
</comment>
<feature type="repeat" description="ANK" evidence="1">
    <location>
        <begin position="744"/>
        <end position="776"/>
    </location>
</feature>
<dbReference type="PRINTS" id="PR01415">
    <property type="entry name" value="ANKYRIN"/>
</dbReference>
<dbReference type="AlphaFoldDB" id="A0AAE0XU13"/>
<gene>
    <name evidence="2" type="ORF">RRG08_036965</name>
</gene>
<dbReference type="EMBL" id="JAWDGP010007596">
    <property type="protein sequence ID" value="KAK3711759.1"/>
    <property type="molecule type" value="Genomic_DNA"/>
</dbReference>
<feature type="repeat" description="ANK" evidence="1">
    <location>
        <begin position="607"/>
        <end position="639"/>
    </location>
</feature>
<dbReference type="PANTHER" id="PTHR24118:SF99">
    <property type="entry name" value="POTE ANKYRIN DOMAIN FAMILY MEMBER 3C-RELATED"/>
    <property type="match status" value="1"/>
</dbReference>
<dbReference type="PROSITE" id="PS50088">
    <property type="entry name" value="ANK_REPEAT"/>
    <property type="match status" value="8"/>
</dbReference>
<dbReference type="Gene3D" id="1.25.40.20">
    <property type="entry name" value="Ankyrin repeat-containing domain"/>
    <property type="match status" value="5"/>
</dbReference>